<dbReference type="InterPro" id="IPR002642">
    <property type="entry name" value="LysoPLipase_cat_dom"/>
</dbReference>
<dbReference type="PANTHER" id="PTHR10728:SF39">
    <property type="entry name" value="CYTOSOLIC PHOSPHOLIPASE A2 GAMMA"/>
    <property type="match status" value="1"/>
</dbReference>
<dbReference type="SMART" id="SM00022">
    <property type="entry name" value="PLAc"/>
    <property type="match status" value="1"/>
</dbReference>
<keyword evidence="1 3" id="KW-0378">Hydrolase</keyword>
<reference evidence="5" key="2">
    <citation type="submission" date="2025-05" db="UniProtKB">
        <authorList>
            <consortium name="Ensembl"/>
        </authorList>
    </citation>
    <scope>IDENTIFICATION</scope>
</reference>
<dbReference type="GO" id="GO:0005635">
    <property type="term" value="C:nuclear envelope"/>
    <property type="evidence" value="ECO:0007669"/>
    <property type="project" value="TreeGrafter"/>
</dbReference>
<dbReference type="GO" id="GO:0046475">
    <property type="term" value="P:glycerophospholipid catabolic process"/>
    <property type="evidence" value="ECO:0007669"/>
    <property type="project" value="TreeGrafter"/>
</dbReference>
<evidence type="ECO:0000256" key="2">
    <source>
        <dbReference type="ARBA" id="ARBA00023098"/>
    </source>
</evidence>
<evidence type="ECO:0000313" key="6">
    <source>
        <dbReference type="Proteomes" id="UP000005226"/>
    </source>
</evidence>
<dbReference type="Proteomes" id="UP000005226">
    <property type="component" value="Chromosome 5"/>
</dbReference>
<dbReference type="PROSITE" id="PS51210">
    <property type="entry name" value="PLA2C"/>
    <property type="match status" value="1"/>
</dbReference>
<dbReference type="Ensembl" id="ENSTRUT00000063423.1">
    <property type="protein sequence ID" value="ENSTRUP00000064610.1"/>
    <property type="gene ID" value="ENSTRUG00000032431.1"/>
</dbReference>
<evidence type="ECO:0000256" key="3">
    <source>
        <dbReference type="PROSITE-ProRule" id="PRU00555"/>
    </source>
</evidence>
<evidence type="ECO:0000313" key="5">
    <source>
        <dbReference type="Ensembl" id="ENSTRUP00000064610.1"/>
    </source>
</evidence>
<dbReference type="GO" id="GO:0005654">
    <property type="term" value="C:nucleoplasm"/>
    <property type="evidence" value="ECO:0007669"/>
    <property type="project" value="TreeGrafter"/>
</dbReference>
<organism evidence="5 6">
    <name type="scientific">Takifugu rubripes</name>
    <name type="common">Japanese pufferfish</name>
    <name type="synonym">Fugu rubripes</name>
    <dbReference type="NCBI Taxonomy" id="31033"/>
    <lineage>
        <taxon>Eukaryota</taxon>
        <taxon>Metazoa</taxon>
        <taxon>Chordata</taxon>
        <taxon>Craniata</taxon>
        <taxon>Vertebrata</taxon>
        <taxon>Euteleostomi</taxon>
        <taxon>Actinopterygii</taxon>
        <taxon>Neopterygii</taxon>
        <taxon>Teleostei</taxon>
        <taxon>Neoteleostei</taxon>
        <taxon>Acanthomorphata</taxon>
        <taxon>Eupercaria</taxon>
        <taxon>Tetraodontiformes</taxon>
        <taxon>Tetradontoidea</taxon>
        <taxon>Tetraodontidae</taxon>
        <taxon>Takifugu</taxon>
    </lineage>
</organism>
<protein>
    <recommendedName>
        <fullName evidence="4">PLA2c domain-containing protein</fullName>
    </recommendedName>
</protein>
<dbReference type="InterPro" id="IPR016035">
    <property type="entry name" value="Acyl_Trfase/lysoPLipase"/>
</dbReference>
<keyword evidence="2 3" id="KW-0443">Lipid metabolism</keyword>
<dbReference type="GO" id="GO:0005829">
    <property type="term" value="C:cytosol"/>
    <property type="evidence" value="ECO:0007669"/>
    <property type="project" value="TreeGrafter"/>
</dbReference>
<feature type="domain" description="PLA2c" evidence="4">
    <location>
        <begin position="1"/>
        <end position="545"/>
    </location>
</feature>
<dbReference type="Gene3D" id="3.40.1090.10">
    <property type="entry name" value="Cytosolic phospholipase A2 catalytic domain"/>
    <property type="match status" value="1"/>
</dbReference>
<dbReference type="AlphaFoldDB" id="A0A674MU10"/>
<evidence type="ECO:0000259" key="4">
    <source>
        <dbReference type="PROSITE" id="PS51210"/>
    </source>
</evidence>
<dbReference type="GO" id="GO:0005509">
    <property type="term" value="F:calcium ion binding"/>
    <property type="evidence" value="ECO:0007669"/>
    <property type="project" value="TreeGrafter"/>
</dbReference>
<dbReference type="SUPFAM" id="SSF52151">
    <property type="entry name" value="FabD/lysophospholipase-like"/>
    <property type="match status" value="1"/>
</dbReference>
<dbReference type="OMA" id="TWCMSYI"/>
<dbReference type="Ensembl" id="ENSTRUT00000063960.1">
    <property type="protein sequence ID" value="ENSTRUP00000075537.1"/>
    <property type="gene ID" value="ENSTRUG00000032431.1"/>
</dbReference>
<keyword evidence="6" id="KW-1185">Reference proteome</keyword>
<evidence type="ECO:0000256" key="1">
    <source>
        <dbReference type="ARBA" id="ARBA00022801"/>
    </source>
</evidence>
<dbReference type="GO" id="GO:0005544">
    <property type="term" value="F:calcium-dependent phospholipid binding"/>
    <property type="evidence" value="ECO:0007669"/>
    <property type="project" value="TreeGrafter"/>
</dbReference>
<keyword evidence="3" id="KW-0442">Lipid degradation</keyword>
<dbReference type="PANTHER" id="PTHR10728">
    <property type="entry name" value="CYTOSOLIC PHOSPHOLIPASE A2"/>
    <property type="match status" value="1"/>
</dbReference>
<proteinExistence type="predicted"/>
<dbReference type="GO" id="GO:0047498">
    <property type="term" value="F:calcium-dependent phospholipase A2 activity"/>
    <property type="evidence" value="ECO:0007669"/>
    <property type="project" value="TreeGrafter"/>
</dbReference>
<reference evidence="5 6" key="1">
    <citation type="journal article" date="2011" name="Genome Biol. Evol.">
        <title>Integration of the genetic map and genome assembly of fugu facilitates insights into distinct features of genome evolution in teleosts and mammals.</title>
        <authorList>
            <person name="Kai W."/>
            <person name="Kikuchi K."/>
            <person name="Tohari S."/>
            <person name="Chew A.K."/>
            <person name="Tay A."/>
            <person name="Fujiwara A."/>
            <person name="Hosoya S."/>
            <person name="Suetake H."/>
            <person name="Naruse K."/>
            <person name="Brenner S."/>
            <person name="Suzuki Y."/>
            <person name="Venkatesh B."/>
        </authorList>
    </citation>
    <scope>NUCLEOTIDE SEQUENCE [LARGE SCALE GENOMIC DNA]</scope>
</reference>
<dbReference type="Ensembl" id="ENSTRUT00000083271.1">
    <property type="protein sequence ID" value="ENSTRUP00000075091.1"/>
    <property type="gene ID" value="ENSTRUG00000032431.1"/>
</dbReference>
<dbReference type="Pfam" id="PF01735">
    <property type="entry name" value="PLA2_B"/>
    <property type="match status" value="1"/>
</dbReference>
<name>A0A674MU10_TAKRU</name>
<dbReference type="GeneTree" id="ENSGT01030000234606"/>
<accession>A0A674MU10</accession>
<sequence>MGLSTSTGRRSYGFPNQDSVPHIALLGSGGGERALVAMLGSIQQLVKEGLFDTLLYIGGISGSTWAMASLYSGEDLRTGVDQIIATMQGPGVPLDKIVAWLDDRTEETTFSLTDIWAVLISTQIMKQLDLRHLSGDANRSATNPYPIYSTVERECTSDKPENGHWFEISPHESGLTDMDWFIKTAHLGSRFCAGKLVEEKPEMDVLKLQGICGSALADGQTIIHHLLRLRGAEFGDIPTQAHLIYVAIDHILNLIKRTTTDPELLAILEKLQEKLKEIIESGHINLLKTSSLEEGKTVCQENNTLLIEELELCCENLQSVNHSKCYLLWKLLKLLPPLLKKWEWGNTNNFLYCSHDANIPSPLCSKEIFYLIDAGLWMNVPYPPFLGAKRDIDLIIAPDFSAGEVFETLTLAKKYALDKGKPFPKIDDQIKKEKDWPKDCYVFEGKEKEPTIVYMPLFNRANCRDAKELQAKMKKFCTLQFPYNNDMMNELLDIARDNIKRNKTILVQEMEKAIQRRSRRSSTHIRVEMSLVANVFLKVMDATVI</sequence>